<dbReference type="InterPro" id="IPR042099">
    <property type="entry name" value="ANL_N_sf"/>
</dbReference>
<evidence type="ECO:0000256" key="3">
    <source>
        <dbReference type="ARBA" id="ARBA00022741"/>
    </source>
</evidence>
<protein>
    <recommendedName>
        <fullName evidence="1">acetate--CoA ligase</fullName>
        <ecNumber evidence="1">6.2.1.1</ecNumber>
    </recommendedName>
</protein>
<dbReference type="InterPro" id="IPR020845">
    <property type="entry name" value="AMP-binding_CS"/>
</dbReference>
<sequence length="443" mass="49907">DHHIRKCIIVKHLHQSSLKNGVNGHRNSRQENDSIKLSNGVPETNCNGHSENSTAASRFHADFSMNFDDEIDVWYHQIMANSPKICDVEWMDAEDPLFMLYTSGSTGKPKGVVHTQAGYMLYTYATFFYVFDYQDDDIYFCTADIGWITGHSYVTYGPLLNGATSIIFEGIPFYPDFGRFWSIVDKYRVTKFYTAPTAIRALMKEDNGFVTRYNRSSLKILGTVGEPINPAAWLWYYKVVGSEKCPIVDTYWQTETAFKGPWPGIMRTVYGDHERFEQTYFSKYPGYYCTADGCRRDADGYYWITGRVDDMMNVSGHLLSTAEIESAVVSHGCVAEAAIVPHPHEIKGTVPYCFVTLVNGTILTPELIDELKLTVRRKIGPVAVPAAFQNAPGLPKTRSGKIMRRILRKVASGAPGELGDLSTLADENVINDLLTAREDVKFY</sequence>
<name>A0A915I9K9_ROMCU</name>
<accession>A0A915I9K9</accession>
<dbReference type="EC" id="6.2.1.1" evidence="1"/>
<keyword evidence="4" id="KW-0067">ATP-binding</keyword>
<feature type="compositionally biased region" description="Polar residues" evidence="5">
    <location>
        <begin position="35"/>
        <end position="52"/>
    </location>
</feature>
<dbReference type="OMA" id="ETPLFML"/>
<feature type="region of interest" description="Disordered" evidence="5">
    <location>
        <begin position="19"/>
        <end position="52"/>
    </location>
</feature>
<evidence type="ECO:0000259" key="7">
    <source>
        <dbReference type="Pfam" id="PF13193"/>
    </source>
</evidence>
<evidence type="ECO:0000259" key="6">
    <source>
        <dbReference type="Pfam" id="PF00501"/>
    </source>
</evidence>
<dbReference type="Pfam" id="PF00501">
    <property type="entry name" value="AMP-binding"/>
    <property type="match status" value="1"/>
</dbReference>
<dbReference type="InterPro" id="IPR045851">
    <property type="entry name" value="AMP-bd_C_sf"/>
</dbReference>
<keyword evidence="3" id="KW-0547">Nucleotide-binding</keyword>
<dbReference type="SUPFAM" id="SSF56801">
    <property type="entry name" value="Acetyl-CoA synthetase-like"/>
    <property type="match status" value="1"/>
</dbReference>
<keyword evidence="2" id="KW-0436">Ligase</keyword>
<dbReference type="PANTHER" id="PTHR24095:SF244">
    <property type="entry name" value="ACETYL-COENZYME A SYNTHETASE"/>
    <property type="match status" value="1"/>
</dbReference>
<evidence type="ECO:0000256" key="4">
    <source>
        <dbReference type="ARBA" id="ARBA00022840"/>
    </source>
</evidence>
<dbReference type="Gene3D" id="3.40.50.12780">
    <property type="entry name" value="N-terminal domain of ligase-like"/>
    <property type="match status" value="2"/>
</dbReference>
<dbReference type="PANTHER" id="PTHR24095">
    <property type="entry name" value="ACETYL-COENZYME A SYNTHETASE"/>
    <property type="match status" value="1"/>
</dbReference>
<dbReference type="WBParaSite" id="nRc.2.0.1.t10448-RA">
    <property type="protein sequence ID" value="nRc.2.0.1.t10448-RA"/>
    <property type="gene ID" value="nRc.2.0.1.g10448"/>
</dbReference>
<organism evidence="8 9">
    <name type="scientific">Romanomermis culicivorax</name>
    <name type="common">Nematode worm</name>
    <dbReference type="NCBI Taxonomy" id="13658"/>
    <lineage>
        <taxon>Eukaryota</taxon>
        <taxon>Metazoa</taxon>
        <taxon>Ecdysozoa</taxon>
        <taxon>Nematoda</taxon>
        <taxon>Enoplea</taxon>
        <taxon>Dorylaimia</taxon>
        <taxon>Mermithida</taxon>
        <taxon>Mermithoidea</taxon>
        <taxon>Mermithidae</taxon>
        <taxon>Romanomermis</taxon>
    </lineage>
</organism>
<dbReference type="GO" id="GO:0005524">
    <property type="term" value="F:ATP binding"/>
    <property type="evidence" value="ECO:0007669"/>
    <property type="project" value="UniProtKB-KW"/>
</dbReference>
<dbReference type="Proteomes" id="UP000887565">
    <property type="component" value="Unplaced"/>
</dbReference>
<evidence type="ECO:0000313" key="8">
    <source>
        <dbReference type="Proteomes" id="UP000887565"/>
    </source>
</evidence>
<dbReference type="Gene3D" id="3.30.300.30">
    <property type="match status" value="1"/>
</dbReference>
<evidence type="ECO:0000256" key="1">
    <source>
        <dbReference type="ARBA" id="ARBA00013275"/>
    </source>
</evidence>
<proteinExistence type="predicted"/>
<dbReference type="PROSITE" id="PS00455">
    <property type="entry name" value="AMP_BINDING"/>
    <property type="match status" value="1"/>
</dbReference>
<dbReference type="GO" id="GO:0006085">
    <property type="term" value="P:acetyl-CoA biosynthetic process"/>
    <property type="evidence" value="ECO:0007669"/>
    <property type="project" value="TreeGrafter"/>
</dbReference>
<dbReference type="InterPro" id="IPR025110">
    <property type="entry name" value="AMP-bd_C"/>
</dbReference>
<dbReference type="GO" id="GO:0003987">
    <property type="term" value="F:acetate-CoA ligase activity"/>
    <property type="evidence" value="ECO:0007669"/>
    <property type="project" value="UniProtKB-EC"/>
</dbReference>
<reference evidence="9" key="1">
    <citation type="submission" date="2022-11" db="UniProtKB">
        <authorList>
            <consortium name="WormBaseParasite"/>
        </authorList>
    </citation>
    <scope>IDENTIFICATION</scope>
</reference>
<evidence type="ECO:0000256" key="5">
    <source>
        <dbReference type="SAM" id="MobiDB-lite"/>
    </source>
</evidence>
<feature type="domain" description="AMP-binding enzyme C-terminal" evidence="7">
    <location>
        <begin position="323"/>
        <end position="401"/>
    </location>
</feature>
<feature type="domain" description="AMP-dependent synthetase/ligase" evidence="6">
    <location>
        <begin position="61"/>
        <end position="257"/>
    </location>
</feature>
<dbReference type="InterPro" id="IPR000873">
    <property type="entry name" value="AMP-dep_synth/lig_dom"/>
</dbReference>
<keyword evidence="8" id="KW-1185">Reference proteome</keyword>
<dbReference type="Pfam" id="PF13193">
    <property type="entry name" value="AMP-binding_C"/>
    <property type="match status" value="1"/>
</dbReference>
<evidence type="ECO:0000313" key="9">
    <source>
        <dbReference type="WBParaSite" id="nRc.2.0.1.t10448-RA"/>
    </source>
</evidence>
<dbReference type="AlphaFoldDB" id="A0A915I9K9"/>
<evidence type="ECO:0000256" key="2">
    <source>
        <dbReference type="ARBA" id="ARBA00022598"/>
    </source>
</evidence>